<dbReference type="PROSITE" id="PS00061">
    <property type="entry name" value="ADH_SHORT"/>
    <property type="match status" value="1"/>
</dbReference>
<comment type="similarity">
    <text evidence="1 3">Belongs to the short-chain dehydrogenases/reductases (SDR) family.</text>
</comment>
<dbReference type="GO" id="GO:0016491">
    <property type="term" value="F:oxidoreductase activity"/>
    <property type="evidence" value="ECO:0007669"/>
    <property type="project" value="UniProtKB-KW"/>
</dbReference>
<gene>
    <name evidence="5" type="ORF">PPSIR1_07380</name>
</gene>
<dbReference type="AlphaFoldDB" id="A6GCL7"/>
<evidence type="ECO:0000256" key="1">
    <source>
        <dbReference type="ARBA" id="ARBA00006484"/>
    </source>
</evidence>
<dbReference type="PANTHER" id="PTHR44196:SF1">
    <property type="entry name" value="DEHYDROGENASE_REDUCTASE SDR FAMILY MEMBER 7B"/>
    <property type="match status" value="1"/>
</dbReference>
<dbReference type="PANTHER" id="PTHR44196">
    <property type="entry name" value="DEHYDROGENASE/REDUCTASE SDR FAMILY MEMBER 7B"/>
    <property type="match status" value="1"/>
</dbReference>
<dbReference type="NCBIfam" id="NF004825">
    <property type="entry name" value="PRK06181.1"/>
    <property type="match status" value="1"/>
</dbReference>
<dbReference type="GO" id="GO:0016020">
    <property type="term" value="C:membrane"/>
    <property type="evidence" value="ECO:0007669"/>
    <property type="project" value="TreeGrafter"/>
</dbReference>
<dbReference type="CDD" id="cd05332">
    <property type="entry name" value="11beta-HSD1_like_SDR_c"/>
    <property type="match status" value="1"/>
</dbReference>
<reference evidence="5 6" key="1">
    <citation type="submission" date="2007-06" db="EMBL/GenBank/DDBJ databases">
        <authorList>
            <person name="Shimkets L."/>
            <person name="Ferriera S."/>
            <person name="Johnson J."/>
            <person name="Kravitz S."/>
            <person name="Beeson K."/>
            <person name="Sutton G."/>
            <person name="Rogers Y.-H."/>
            <person name="Friedman R."/>
            <person name="Frazier M."/>
            <person name="Venter J.C."/>
        </authorList>
    </citation>
    <scope>NUCLEOTIDE SEQUENCE [LARGE SCALE GENOMIC DNA]</scope>
    <source>
        <strain evidence="5 6">SIR-1</strain>
    </source>
</reference>
<dbReference type="Proteomes" id="UP000005801">
    <property type="component" value="Unassembled WGS sequence"/>
</dbReference>
<dbReference type="eggNOG" id="COG0300">
    <property type="taxonomic scope" value="Bacteria"/>
</dbReference>
<dbReference type="RefSeq" id="WP_006974458.1">
    <property type="nucleotide sequence ID" value="NZ_ABCS01000066.1"/>
</dbReference>
<dbReference type="Pfam" id="PF00106">
    <property type="entry name" value="adh_short"/>
    <property type="match status" value="1"/>
</dbReference>
<dbReference type="SMART" id="SM00822">
    <property type="entry name" value="PKS_KR"/>
    <property type="match status" value="1"/>
</dbReference>
<evidence type="ECO:0000313" key="5">
    <source>
        <dbReference type="EMBL" id="EDM76369.1"/>
    </source>
</evidence>
<dbReference type="OrthoDB" id="9790266at2"/>
<dbReference type="PRINTS" id="PR00081">
    <property type="entry name" value="GDHRDH"/>
</dbReference>
<comment type="caution">
    <text evidence="5">The sequence shown here is derived from an EMBL/GenBank/DDBJ whole genome shotgun (WGS) entry which is preliminary data.</text>
</comment>
<proteinExistence type="inferred from homology"/>
<protein>
    <submittedName>
        <fullName evidence="5">Oxidoreductase</fullName>
    </submittedName>
</protein>
<evidence type="ECO:0000259" key="4">
    <source>
        <dbReference type="SMART" id="SM00822"/>
    </source>
</evidence>
<keyword evidence="2" id="KW-0560">Oxidoreductase</keyword>
<dbReference type="EMBL" id="ABCS01000066">
    <property type="protein sequence ID" value="EDM76369.1"/>
    <property type="molecule type" value="Genomic_DNA"/>
</dbReference>
<evidence type="ECO:0000313" key="6">
    <source>
        <dbReference type="Proteomes" id="UP000005801"/>
    </source>
</evidence>
<organism evidence="5 6">
    <name type="scientific">Plesiocystis pacifica SIR-1</name>
    <dbReference type="NCBI Taxonomy" id="391625"/>
    <lineage>
        <taxon>Bacteria</taxon>
        <taxon>Pseudomonadati</taxon>
        <taxon>Myxococcota</taxon>
        <taxon>Polyangia</taxon>
        <taxon>Nannocystales</taxon>
        <taxon>Nannocystaceae</taxon>
        <taxon>Plesiocystis</taxon>
    </lineage>
</organism>
<dbReference type="InterPro" id="IPR036291">
    <property type="entry name" value="NAD(P)-bd_dom_sf"/>
</dbReference>
<dbReference type="InterPro" id="IPR057326">
    <property type="entry name" value="KR_dom"/>
</dbReference>
<evidence type="ECO:0000256" key="3">
    <source>
        <dbReference type="RuleBase" id="RU000363"/>
    </source>
</evidence>
<dbReference type="Gene3D" id="3.40.50.720">
    <property type="entry name" value="NAD(P)-binding Rossmann-like Domain"/>
    <property type="match status" value="1"/>
</dbReference>
<accession>A6GCL7</accession>
<sequence length="264" mass="28693">MGYFSGKVVWITGASSGIGEALAIELAKRGASLILSARREAQLEAVRGRCERAREHLVLPLDLTETESLAPATAKVLDHFGRIDVLVNNGGISQRGTVVDTDIAVDRRIMEVNYMGTVALTKAVLPSMLERRSGHVVVVSSLMGKIGTPMRSAYAASKHALQGFFDCLRAEVHDKGVRVSIVCPGYVRTDITKNALTADGSTYDQMGHAQDKAMTSDVFAVKAADALARQVEEIMIGGNEVWAARLEPFFPRLYSFLVRRVRST</sequence>
<name>A6GCL7_9BACT</name>
<dbReference type="SUPFAM" id="SSF51735">
    <property type="entry name" value="NAD(P)-binding Rossmann-fold domains"/>
    <property type="match status" value="1"/>
</dbReference>
<dbReference type="InterPro" id="IPR002347">
    <property type="entry name" value="SDR_fam"/>
</dbReference>
<feature type="domain" description="Ketoreductase" evidence="4">
    <location>
        <begin position="7"/>
        <end position="190"/>
    </location>
</feature>
<dbReference type="STRING" id="391625.PPSIR1_07380"/>
<dbReference type="PRINTS" id="PR00080">
    <property type="entry name" value="SDRFAMILY"/>
</dbReference>
<keyword evidence="6" id="KW-1185">Reference proteome</keyword>
<dbReference type="InterPro" id="IPR020904">
    <property type="entry name" value="Sc_DH/Rdtase_CS"/>
</dbReference>
<evidence type="ECO:0000256" key="2">
    <source>
        <dbReference type="ARBA" id="ARBA00023002"/>
    </source>
</evidence>
<dbReference type="PIRSF" id="PIRSF000126">
    <property type="entry name" value="11-beta-HSD1"/>
    <property type="match status" value="1"/>
</dbReference>